<proteinExistence type="predicted"/>
<dbReference type="InterPro" id="IPR050624">
    <property type="entry name" value="HTH-type_Tx_Regulator"/>
</dbReference>
<dbReference type="Pfam" id="PF00440">
    <property type="entry name" value="TetR_N"/>
    <property type="match status" value="1"/>
</dbReference>
<reference evidence="4 5" key="1">
    <citation type="submission" date="2016-07" db="EMBL/GenBank/DDBJ databases">
        <title>Characterization of isolates of Eisenbergiella tayi derived from blood cultures, using whole genome sequencing.</title>
        <authorList>
            <person name="Burdz T."/>
            <person name="Wiebe D."/>
            <person name="Huynh C."/>
            <person name="Bernard K."/>
        </authorList>
    </citation>
    <scope>NUCLEOTIDE SEQUENCE [LARGE SCALE GENOMIC DNA]</scope>
    <source>
        <strain evidence="4 5">NML 110608</strain>
    </source>
</reference>
<dbReference type="GO" id="GO:0003677">
    <property type="term" value="F:DNA binding"/>
    <property type="evidence" value="ECO:0007669"/>
    <property type="project" value="UniProtKB-UniRule"/>
</dbReference>
<comment type="caution">
    <text evidence="4">The sequence shown here is derived from an EMBL/GenBank/DDBJ whole genome shotgun (WGS) entry which is preliminary data.</text>
</comment>
<dbReference type="InterPro" id="IPR009057">
    <property type="entry name" value="Homeodomain-like_sf"/>
</dbReference>
<dbReference type="RefSeq" id="WP_069153907.1">
    <property type="nucleotide sequence ID" value="NZ_MCGH01000003.1"/>
</dbReference>
<evidence type="ECO:0000256" key="2">
    <source>
        <dbReference type="PROSITE-ProRule" id="PRU00335"/>
    </source>
</evidence>
<dbReference type="PANTHER" id="PTHR43479">
    <property type="entry name" value="ACREF/ENVCD OPERON REPRESSOR-RELATED"/>
    <property type="match status" value="1"/>
</dbReference>
<dbReference type="AlphaFoldDB" id="A0A1E3A4P3"/>
<dbReference type="PANTHER" id="PTHR43479:SF11">
    <property type="entry name" value="ACREF_ENVCD OPERON REPRESSOR-RELATED"/>
    <property type="match status" value="1"/>
</dbReference>
<organism evidence="4 5">
    <name type="scientific">Eisenbergiella tayi</name>
    <dbReference type="NCBI Taxonomy" id="1432052"/>
    <lineage>
        <taxon>Bacteria</taxon>
        <taxon>Bacillati</taxon>
        <taxon>Bacillota</taxon>
        <taxon>Clostridia</taxon>
        <taxon>Lachnospirales</taxon>
        <taxon>Lachnospiraceae</taxon>
        <taxon>Eisenbergiella</taxon>
    </lineage>
</organism>
<name>A0A1E3A4P3_9FIRM</name>
<keyword evidence="1 2" id="KW-0238">DNA-binding</keyword>
<dbReference type="SUPFAM" id="SSF46689">
    <property type="entry name" value="Homeodomain-like"/>
    <property type="match status" value="1"/>
</dbReference>
<dbReference type="Proteomes" id="UP000094067">
    <property type="component" value="Unassembled WGS sequence"/>
</dbReference>
<accession>A0A1E3A4P3</accession>
<feature type="DNA-binding region" description="H-T-H motif" evidence="2">
    <location>
        <begin position="24"/>
        <end position="43"/>
    </location>
</feature>
<protein>
    <submittedName>
        <fullName evidence="4">Biofilm operon icaADBC HTH-type negative transcriptional regulator IcaR</fullName>
    </submittedName>
</protein>
<sequence length="206" mass="24378">MTTKERIVQEALNLFSIKGFKGTSVKNIADEVGIKDSSLYKHFGSKQEIFDTIVLEMKQRMSRLAERMKLPEEEDYVKSAQAYGALSLEDLLALSRNIFLFYLKDDFMSRFWRMANMEQYQNSEVYEIFRQIFMEDSIMYQAELFGEMMNQGIFVKADPVAAAMNFYTPIFFLLSKYNGREDGEEEALKTLDNQVREFYRIYRYQQ</sequence>
<feature type="domain" description="HTH tetR-type" evidence="3">
    <location>
        <begin position="1"/>
        <end position="61"/>
    </location>
</feature>
<dbReference type="Gene3D" id="1.10.357.10">
    <property type="entry name" value="Tetracycline Repressor, domain 2"/>
    <property type="match status" value="1"/>
</dbReference>
<dbReference type="PROSITE" id="PS50977">
    <property type="entry name" value="HTH_TETR_2"/>
    <property type="match status" value="1"/>
</dbReference>
<dbReference type="EMBL" id="MCGH01000003">
    <property type="protein sequence ID" value="ODM03447.1"/>
    <property type="molecule type" value="Genomic_DNA"/>
</dbReference>
<dbReference type="InterPro" id="IPR001647">
    <property type="entry name" value="HTH_TetR"/>
</dbReference>
<evidence type="ECO:0000256" key="1">
    <source>
        <dbReference type="ARBA" id="ARBA00023125"/>
    </source>
</evidence>
<evidence type="ECO:0000259" key="3">
    <source>
        <dbReference type="PROSITE" id="PS50977"/>
    </source>
</evidence>
<evidence type="ECO:0000313" key="5">
    <source>
        <dbReference type="Proteomes" id="UP000094067"/>
    </source>
</evidence>
<dbReference type="PRINTS" id="PR00455">
    <property type="entry name" value="HTHTETR"/>
</dbReference>
<evidence type="ECO:0000313" key="4">
    <source>
        <dbReference type="EMBL" id="ODM03447.1"/>
    </source>
</evidence>
<gene>
    <name evidence="4" type="primary">icaR_2</name>
    <name evidence="4" type="ORF">BEI61_04243</name>
</gene>